<sequence length="221" mass="24807">MGKAGLVDTQLSVATPEVEHEDKDEDGNTTEAKAKNETENEKLDKDKEKEVGHDPNVYFAFVTFASVISACAVVSFCLRTKDKKHEGQEEDFYEGKFSATDEVFLYDTYVLYAEDGSPQHTGPTFQESLYGEDDHSYISENLSDVERRSRRSSSVDPLDVEEVAATSVPKRLSKETPKRLSIEIPKRLSIEIPKNPSMEIPNRPSKETSKKPSKETPKKPS</sequence>
<comment type="caution">
    <text evidence="3">The sequence shown here is derived from an EMBL/GenBank/DDBJ whole genome shotgun (WGS) entry which is preliminary data.</text>
</comment>
<accession>A0A433T1S2</accession>
<feature type="compositionally biased region" description="Basic and acidic residues" evidence="1">
    <location>
        <begin position="32"/>
        <end position="49"/>
    </location>
</feature>
<keyword evidence="2" id="KW-1133">Transmembrane helix</keyword>
<feature type="region of interest" description="Disordered" evidence="1">
    <location>
        <begin position="1"/>
        <end position="49"/>
    </location>
</feature>
<evidence type="ECO:0000256" key="1">
    <source>
        <dbReference type="SAM" id="MobiDB-lite"/>
    </source>
</evidence>
<reference evidence="3 4" key="1">
    <citation type="submission" date="2019-01" db="EMBL/GenBank/DDBJ databases">
        <title>A draft genome assembly of the solar-powered sea slug Elysia chlorotica.</title>
        <authorList>
            <person name="Cai H."/>
            <person name="Li Q."/>
            <person name="Fang X."/>
            <person name="Li J."/>
            <person name="Curtis N.E."/>
            <person name="Altenburger A."/>
            <person name="Shibata T."/>
            <person name="Feng M."/>
            <person name="Maeda T."/>
            <person name="Schwartz J.A."/>
            <person name="Shigenobu S."/>
            <person name="Lundholm N."/>
            <person name="Nishiyama T."/>
            <person name="Yang H."/>
            <person name="Hasebe M."/>
            <person name="Li S."/>
            <person name="Pierce S.K."/>
            <person name="Wang J."/>
        </authorList>
    </citation>
    <scope>NUCLEOTIDE SEQUENCE [LARGE SCALE GENOMIC DNA]</scope>
    <source>
        <strain evidence="3">EC2010</strain>
        <tissue evidence="3">Whole organism of an adult</tissue>
    </source>
</reference>
<keyword evidence="2" id="KW-0472">Membrane</keyword>
<keyword evidence="2" id="KW-0812">Transmembrane</keyword>
<dbReference type="Proteomes" id="UP000271974">
    <property type="component" value="Unassembled WGS sequence"/>
</dbReference>
<feature type="compositionally biased region" description="Basic and acidic residues" evidence="1">
    <location>
        <begin position="172"/>
        <end position="189"/>
    </location>
</feature>
<dbReference type="AlphaFoldDB" id="A0A433T1S2"/>
<organism evidence="3 4">
    <name type="scientific">Elysia chlorotica</name>
    <name type="common">Eastern emerald elysia</name>
    <name type="synonym">Sea slug</name>
    <dbReference type="NCBI Taxonomy" id="188477"/>
    <lineage>
        <taxon>Eukaryota</taxon>
        <taxon>Metazoa</taxon>
        <taxon>Spiralia</taxon>
        <taxon>Lophotrochozoa</taxon>
        <taxon>Mollusca</taxon>
        <taxon>Gastropoda</taxon>
        <taxon>Heterobranchia</taxon>
        <taxon>Euthyneura</taxon>
        <taxon>Panpulmonata</taxon>
        <taxon>Sacoglossa</taxon>
        <taxon>Placobranchoidea</taxon>
        <taxon>Plakobranchidae</taxon>
        <taxon>Elysia</taxon>
    </lineage>
</organism>
<feature type="transmembrane region" description="Helical" evidence="2">
    <location>
        <begin position="57"/>
        <end position="78"/>
    </location>
</feature>
<evidence type="ECO:0000313" key="4">
    <source>
        <dbReference type="Proteomes" id="UP000271974"/>
    </source>
</evidence>
<feature type="region of interest" description="Disordered" evidence="1">
    <location>
        <begin position="169"/>
        <end position="221"/>
    </location>
</feature>
<evidence type="ECO:0000256" key="2">
    <source>
        <dbReference type="SAM" id="Phobius"/>
    </source>
</evidence>
<name>A0A433T1S2_ELYCH</name>
<feature type="compositionally biased region" description="Basic and acidic residues" evidence="1">
    <location>
        <begin position="204"/>
        <end position="221"/>
    </location>
</feature>
<dbReference type="EMBL" id="RQTK01000736">
    <property type="protein sequence ID" value="RUS75506.1"/>
    <property type="molecule type" value="Genomic_DNA"/>
</dbReference>
<keyword evidence="4" id="KW-1185">Reference proteome</keyword>
<gene>
    <name evidence="3" type="ORF">EGW08_016740</name>
</gene>
<proteinExistence type="predicted"/>
<protein>
    <submittedName>
        <fullName evidence="3">Uncharacterized protein</fullName>
    </submittedName>
</protein>
<evidence type="ECO:0000313" key="3">
    <source>
        <dbReference type="EMBL" id="RUS75506.1"/>
    </source>
</evidence>